<dbReference type="EMBL" id="JAACNH010000005">
    <property type="protein sequence ID" value="KAG8443383.1"/>
    <property type="molecule type" value="Genomic_DNA"/>
</dbReference>
<feature type="domain" description="C2H2-type" evidence="13">
    <location>
        <begin position="98"/>
        <end position="120"/>
    </location>
</feature>
<feature type="compositionally biased region" description="Polar residues" evidence="12">
    <location>
        <begin position="57"/>
        <end position="66"/>
    </location>
</feature>
<dbReference type="GO" id="GO:0003677">
    <property type="term" value="F:DNA binding"/>
    <property type="evidence" value="ECO:0007669"/>
    <property type="project" value="UniProtKB-KW"/>
</dbReference>
<dbReference type="FunFam" id="3.30.160.60:FF:000666">
    <property type="entry name" value="RB-associated KRAB zinc finger protein-like"/>
    <property type="match status" value="1"/>
</dbReference>
<evidence type="ECO:0000313" key="14">
    <source>
        <dbReference type="EMBL" id="KAG8443383.1"/>
    </source>
</evidence>
<comment type="subcellular location">
    <subcellularLocation>
        <location evidence="1">Nucleus</location>
    </subcellularLocation>
</comment>
<keyword evidence="8" id="KW-0238">DNA-binding</keyword>
<comment type="similarity">
    <text evidence="2">Belongs to the krueppel C2H2-type zinc-finger protein family.</text>
</comment>
<feature type="domain" description="C2H2-type" evidence="13">
    <location>
        <begin position="248"/>
        <end position="275"/>
    </location>
</feature>
<evidence type="ECO:0000256" key="8">
    <source>
        <dbReference type="ARBA" id="ARBA00023125"/>
    </source>
</evidence>
<dbReference type="InterPro" id="IPR050826">
    <property type="entry name" value="Krueppel_C2H2_ZnFinger"/>
</dbReference>
<feature type="domain" description="C2H2-type" evidence="13">
    <location>
        <begin position="192"/>
        <end position="219"/>
    </location>
</feature>
<dbReference type="InterPro" id="IPR036236">
    <property type="entry name" value="Znf_C2H2_sf"/>
</dbReference>
<dbReference type="GO" id="GO:0005634">
    <property type="term" value="C:nucleus"/>
    <property type="evidence" value="ECO:0007669"/>
    <property type="project" value="UniProtKB-SubCell"/>
</dbReference>
<evidence type="ECO:0000259" key="13">
    <source>
        <dbReference type="PROSITE" id="PS50157"/>
    </source>
</evidence>
<keyword evidence="7" id="KW-0805">Transcription regulation</keyword>
<dbReference type="GO" id="GO:0003700">
    <property type="term" value="F:DNA-binding transcription factor activity"/>
    <property type="evidence" value="ECO:0007669"/>
    <property type="project" value="UniProtKB-ARBA"/>
</dbReference>
<dbReference type="SUPFAM" id="SSF57667">
    <property type="entry name" value="beta-beta-alpha zinc fingers"/>
    <property type="match status" value="3"/>
</dbReference>
<evidence type="ECO:0000256" key="5">
    <source>
        <dbReference type="ARBA" id="ARBA00022771"/>
    </source>
</evidence>
<feature type="domain" description="C2H2-type" evidence="13">
    <location>
        <begin position="164"/>
        <end position="191"/>
    </location>
</feature>
<keyword evidence="3" id="KW-0479">Metal-binding</keyword>
<feature type="domain" description="C2H2-type" evidence="13">
    <location>
        <begin position="272"/>
        <end position="296"/>
    </location>
</feature>
<dbReference type="PANTHER" id="PTHR24377">
    <property type="entry name" value="IP01015P-RELATED"/>
    <property type="match status" value="1"/>
</dbReference>
<organism evidence="14 15">
    <name type="scientific">Hymenochirus boettgeri</name>
    <name type="common">Congo dwarf clawed frog</name>
    <dbReference type="NCBI Taxonomy" id="247094"/>
    <lineage>
        <taxon>Eukaryota</taxon>
        <taxon>Metazoa</taxon>
        <taxon>Chordata</taxon>
        <taxon>Craniata</taxon>
        <taxon>Vertebrata</taxon>
        <taxon>Euteleostomi</taxon>
        <taxon>Amphibia</taxon>
        <taxon>Batrachia</taxon>
        <taxon>Anura</taxon>
        <taxon>Pipoidea</taxon>
        <taxon>Pipidae</taxon>
        <taxon>Pipinae</taxon>
        <taxon>Hymenochirus</taxon>
    </lineage>
</organism>
<dbReference type="PROSITE" id="PS00028">
    <property type="entry name" value="ZINC_FINGER_C2H2_1"/>
    <property type="match status" value="5"/>
</dbReference>
<dbReference type="AlphaFoldDB" id="A0A8T2JIJ4"/>
<evidence type="ECO:0000256" key="10">
    <source>
        <dbReference type="ARBA" id="ARBA00023242"/>
    </source>
</evidence>
<accession>A0A8T2JIJ4</accession>
<dbReference type="InterPro" id="IPR013087">
    <property type="entry name" value="Znf_C2H2_type"/>
</dbReference>
<gene>
    <name evidence="14" type="ORF">GDO86_011977</name>
</gene>
<feature type="region of interest" description="Disordered" evidence="12">
    <location>
        <begin position="28"/>
        <end position="70"/>
    </location>
</feature>
<protein>
    <recommendedName>
        <fullName evidence="13">C2H2-type domain-containing protein</fullName>
    </recommendedName>
</protein>
<dbReference type="GO" id="GO:0045892">
    <property type="term" value="P:negative regulation of DNA-templated transcription"/>
    <property type="evidence" value="ECO:0007669"/>
    <property type="project" value="UniProtKB-ARBA"/>
</dbReference>
<keyword evidence="5 11" id="KW-0863">Zinc-finger</keyword>
<evidence type="ECO:0000256" key="1">
    <source>
        <dbReference type="ARBA" id="ARBA00004123"/>
    </source>
</evidence>
<evidence type="ECO:0000256" key="12">
    <source>
        <dbReference type="SAM" id="MobiDB-lite"/>
    </source>
</evidence>
<feature type="domain" description="C2H2-type" evidence="13">
    <location>
        <begin position="220"/>
        <end position="247"/>
    </location>
</feature>
<name>A0A8T2JIJ4_9PIPI</name>
<dbReference type="Gene3D" id="3.30.160.60">
    <property type="entry name" value="Classic Zinc Finger"/>
    <property type="match status" value="4"/>
</dbReference>
<evidence type="ECO:0000313" key="15">
    <source>
        <dbReference type="Proteomes" id="UP000812440"/>
    </source>
</evidence>
<keyword evidence="4" id="KW-0677">Repeat</keyword>
<keyword evidence="10" id="KW-0539">Nucleus</keyword>
<keyword evidence="15" id="KW-1185">Reference proteome</keyword>
<comment type="caution">
    <text evidence="14">The sequence shown here is derived from an EMBL/GenBank/DDBJ whole genome shotgun (WGS) entry which is preliminary data.</text>
</comment>
<keyword evidence="9" id="KW-0804">Transcription</keyword>
<keyword evidence="6" id="KW-0862">Zinc</keyword>
<dbReference type="FunFam" id="3.30.160.60:FF:000566">
    <property type="entry name" value="zinc finger protein 133 isoform X2"/>
    <property type="match status" value="1"/>
</dbReference>
<dbReference type="FunFam" id="3.30.160.60:FF:000710">
    <property type="entry name" value="Zinc finger protein 768"/>
    <property type="match status" value="1"/>
</dbReference>
<evidence type="ECO:0000256" key="9">
    <source>
        <dbReference type="ARBA" id="ARBA00023163"/>
    </source>
</evidence>
<dbReference type="Proteomes" id="UP000812440">
    <property type="component" value="Chromosome 6"/>
</dbReference>
<proteinExistence type="inferred from homology"/>
<evidence type="ECO:0000256" key="11">
    <source>
        <dbReference type="PROSITE-ProRule" id="PRU00042"/>
    </source>
</evidence>
<evidence type="ECO:0000256" key="2">
    <source>
        <dbReference type="ARBA" id="ARBA00006991"/>
    </source>
</evidence>
<dbReference type="SMART" id="SM00355">
    <property type="entry name" value="ZnF_C2H2"/>
    <property type="match status" value="6"/>
</dbReference>
<sequence>MNHMEISAVPSAVRDVSNLKRIHQLSDTMKSETDSVPVAETSRPWLGDISPPDVKAINSSNTSDAKTNPEGLAHHKALTKQESDTILEDQLKSKPSGFICDTCGLSFSVNEDLLSHRCTHRLIHAQSCKFKPEQTLICANPGKQNTIPPKSQTHQLIYSEPKYIPCPECGKEFPGMYRLKNHQIIHSGEKPFKCTQCGKAFLRKVALAEHQRIHTGEKPFRCTQCGKCFTRRRGLHSHQIVCNEEKPFVCTECGKRFSQKTLYLIHQNTHPPPCPDCGKTFQSKVEFKKHVKSHKK</sequence>
<reference evidence="14" key="1">
    <citation type="thesis" date="2020" institute="ProQuest LLC" country="789 East Eisenhower Parkway, Ann Arbor, MI, USA">
        <title>Comparative Genomics and Chromosome Evolution.</title>
        <authorList>
            <person name="Mudd A.B."/>
        </authorList>
    </citation>
    <scope>NUCLEOTIDE SEQUENCE</scope>
    <source>
        <strain evidence="14">Female2</strain>
        <tissue evidence="14">Blood</tissue>
    </source>
</reference>
<dbReference type="PROSITE" id="PS50157">
    <property type="entry name" value="ZINC_FINGER_C2H2_2"/>
    <property type="match status" value="6"/>
</dbReference>
<evidence type="ECO:0000256" key="3">
    <source>
        <dbReference type="ARBA" id="ARBA00022723"/>
    </source>
</evidence>
<dbReference type="OrthoDB" id="654211at2759"/>
<dbReference type="GO" id="GO:0008270">
    <property type="term" value="F:zinc ion binding"/>
    <property type="evidence" value="ECO:0007669"/>
    <property type="project" value="UniProtKB-KW"/>
</dbReference>
<evidence type="ECO:0000256" key="4">
    <source>
        <dbReference type="ARBA" id="ARBA00022737"/>
    </source>
</evidence>
<evidence type="ECO:0000256" key="6">
    <source>
        <dbReference type="ARBA" id="ARBA00022833"/>
    </source>
</evidence>
<evidence type="ECO:0000256" key="7">
    <source>
        <dbReference type="ARBA" id="ARBA00023015"/>
    </source>
</evidence>
<dbReference type="FunFam" id="3.30.160.60:FF:000759">
    <property type="entry name" value="zinc finger protein 16"/>
    <property type="match status" value="1"/>
</dbReference>
<dbReference type="Pfam" id="PF00096">
    <property type="entry name" value="zf-C2H2"/>
    <property type="match status" value="6"/>
</dbReference>